<sequence>MSVTVTPDGRGPRALPSGRDAASAASRPGRPPRLGLPDLGFGVGLRAQHLPAILADGPRVDWFEIISENYFEDAGYQRAMLDRIAAEVPIVMHGVSLSIGSDAPLDTAYLGQLRRLMEELRAAWVSDHLCWTGLGSHNSHDLLPLPLDPASLEHVAARVDAVQQVLGRALVLENPSSYVQFQASTMPECEFLARLAERTGCGLLLDVNNVFVSAFNHGFDAEAYLRALPPEHIVQLHLAGHTRCGDCLVDTHDQPVPPGVWDLYRLAQQLTGGVSTLLEWDANLPDYEGLLAELDKARRAARGEATAALADAAPQTVETSEMALSTPLHYLVPEAIDG</sequence>
<comment type="caution">
    <text evidence="2">The sequence shown here is derived from an EMBL/GenBank/DDBJ whole genome shotgun (WGS) entry which is preliminary data.</text>
</comment>
<dbReference type="RefSeq" id="WP_096751155.1">
    <property type="nucleotide sequence ID" value="NZ_CADEPO010000018.1"/>
</dbReference>
<dbReference type="NCBIfam" id="NF003818">
    <property type="entry name" value="PRK05409.1"/>
    <property type="match status" value="1"/>
</dbReference>
<evidence type="ECO:0000313" key="2">
    <source>
        <dbReference type="EMBL" id="PEH42569.1"/>
    </source>
</evidence>
<dbReference type="AlphaFoldDB" id="A0A2A7SGM6"/>
<feature type="region of interest" description="Disordered" evidence="1">
    <location>
        <begin position="1"/>
        <end position="33"/>
    </location>
</feature>
<evidence type="ECO:0000313" key="3">
    <source>
        <dbReference type="Proteomes" id="UP000220629"/>
    </source>
</evidence>
<organism evidence="2 3">
    <name type="scientific">Burkholderia gladioli</name>
    <name type="common">Pseudomonas marginata</name>
    <name type="synonym">Phytomonas marginata</name>
    <dbReference type="NCBI Taxonomy" id="28095"/>
    <lineage>
        <taxon>Bacteria</taxon>
        <taxon>Pseudomonadati</taxon>
        <taxon>Pseudomonadota</taxon>
        <taxon>Betaproteobacteria</taxon>
        <taxon>Burkholderiales</taxon>
        <taxon>Burkholderiaceae</taxon>
        <taxon>Burkholderia</taxon>
    </lineage>
</organism>
<dbReference type="EMBL" id="PDDY01000001">
    <property type="protein sequence ID" value="PEH42569.1"/>
    <property type="molecule type" value="Genomic_DNA"/>
</dbReference>
<gene>
    <name evidence="2" type="ORF">CRM94_10635</name>
</gene>
<accession>A0A2A7SGM6</accession>
<dbReference type="Pfam" id="PF05114">
    <property type="entry name" value="MbnB_TglH_ChrH"/>
    <property type="match status" value="1"/>
</dbReference>
<dbReference type="Gene3D" id="3.20.20.150">
    <property type="entry name" value="Divalent-metal-dependent TIM barrel enzymes"/>
    <property type="match status" value="1"/>
</dbReference>
<name>A0A2A7SGM6_BURGA</name>
<protein>
    <submittedName>
        <fullName evidence="2">DUF692 domain-containing protein</fullName>
    </submittedName>
</protein>
<dbReference type="InterPro" id="IPR036237">
    <property type="entry name" value="Xyl_isomerase-like_sf"/>
</dbReference>
<dbReference type="InterPro" id="IPR007801">
    <property type="entry name" value="MbnB/TglH/ChrH"/>
</dbReference>
<dbReference type="SUPFAM" id="SSF51658">
    <property type="entry name" value="Xylose isomerase-like"/>
    <property type="match status" value="1"/>
</dbReference>
<dbReference type="PANTHER" id="PTHR42194">
    <property type="entry name" value="UPF0276 PROTEIN HI_1600"/>
    <property type="match status" value="1"/>
</dbReference>
<proteinExistence type="predicted"/>
<dbReference type="Proteomes" id="UP000220629">
    <property type="component" value="Unassembled WGS sequence"/>
</dbReference>
<feature type="compositionally biased region" description="Low complexity" evidence="1">
    <location>
        <begin position="17"/>
        <end position="33"/>
    </location>
</feature>
<reference evidence="3" key="1">
    <citation type="submission" date="2017-09" db="EMBL/GenBank/DDBJ databases">
        <title>FDA dAtabase for Regulatory Grade micrObial Sequences (FDA-ARGOS): Supporting development and validation of Infectious Disease Dx tests.</title>
        <authorList>
            <person name="Minogue T."/>
            <person name="Wolcott M."/>
            <person name="Wasieloski L."/>
            <person name="Aguilar W."/>
            <person name="Moore D."/>
            <person name="Tallon L."/>
            <person name="Sadzewicz L."/>
            <person name="Ott S."/>
            <person name="Zhao X."/>
            <person name="Nagaraj S."/>
            <person name="Vavikolanu K."/>
            <person name="Aluvathingal J."/>
            <person name="Nadendla S."/>
            <person name="Sichtig H."/>
        </authorList>
    </citation>
    <scope>NUCLEOTIDE SEQUENCE [LARGE SCALE GENOMIC DNA]</scope>
    <source>
        <strain evidence="3">FDAARGOS_390</strain>
    </source>
</reference>
<dbReference type="PANTHER" id="PTHR42194:SF1">
    <property type="entry name" value="UPF0276 PROTEIN HI_1600"/>
    <property type="match status" value="1"/>
</dbReference>
<evidence type="ECO:0000256" key="1">
    <source>
        <dbReference type="SAM" id="MobiDB-lite"/>
    </source>
</evidence>